<evidence type="ECO:0000256" key="9">
    <source>
        <dbReference type="SAM" id="Phobius"/>
    </source>
</evidence>
<dbReference type="GO" id="GO:0046983">
    <property type="term" value="F:protein dimerization activity"/>
    <property type="evidence" value="ECO:0007669"/>
    <property type="project" value="InterPro"/>
</dbReference>
<feature type="transmembrane region" description="Helical" evidence="9">
    <location>
        <begin position="40"/>
        <end position="65"/>
    </location>
</feature>
<keyword evidence="3" id="KW-0597">Phosphoprotein</keyword>
<evidence type="ECO:0000256" key="3">
    <source>
        <dbReference type="ARBA" id="ARBA00022553"/>
    </source>
</evidence>
<dbReference type="Pfam" id="PF07730">
    <property type="entry name" value="HisKA_3"/>
    <property type="match status" value="1"/>
</dbReference>
<dbReference type="EC" id="2.7.13.3" evidence="2"/>
<dbReference type="Proteomes" id="UP000681340">
    <property type="component" value="Unassembled WGS sequence"/>
</dbReference>
<keyword evidence="7" id="KW-0067">ATP-binding</keyword>
<dbReference type="AlphaFoldDB" id="A0A919SF49"/>
<comment type="catalytic activity">
    <reaction evidence="1">
        <text>ATP + protein L-histidine = ADP + protein N-phospho-L-histidine.</text>
        <dbReference type="EC" id="2.7.13.3"/>
    </reaction>
</comment>
<dbReference type="InterPro" id="IPR050482">
    <property type="entry name" value="Sensor_HK_TwoCompSys"/>
</dbReference>
<dbReference type="Gene3D" id="1.20.5.1930">
    <property type="match status" value="1"/>
</dbReference>
<keyword evidence="9" id="KW-0472">Membrane</keyword>
<gene>
    <name evidence="11" type="ORF">Aau02nite_42390</name>
</gene>
<dbReference type="GO" id="GO:0016020">
    <property type="term" value="C:membrane"/>
    <property type="evidence" value="ECO:0007669"/>
    <property type="project" value="InterPro"/>
</dbReference>
<evidence type="ECO:0000256" key="8">
    <source>
        <dbReference type="ARBA" id="ARBA00023012"/>
    </source>
</evidence>
<keyword evidence="6" id="KW-0418">Kinase</keyword>
<evidence type="ECO:0000256" key="1">
    <source>
        <dbReference type="ARBA" id="ARBA00000085"/>
    </source>
</evidence>
<keyword evidence="4" id="KW-0808">Transferase</keyword>
<proteinExistence type="predicted"/>
<dbReference type="SUPFAM" id="SSF55874">
    <property type="entry name" value="ATPase domain of HSP90 chaperone/DNA topoisomerase II/histidine kinase"/>
    <property type="match status" value="1"/>
</dbReference>
<evidence type="ECO:0000313" key="12">
    <source>
        <dbReference type="Proteomes" id="UP000681340"/>
    </source>
</evidence>
<protein>
    <recommendedName>
        <fullName evidence="2">histidine kinase</fullName>
        <ecNumber evidence="2">2.7.13.3</ecNumber>
    </recommendedName>
</protein>
<reference evidence="11" key="1">
    <citation type="submission" date="2021-03" db="EMBL/GenBank/DDBJ databases">
        <title>Whole genome shotgun sequence of Actinoplanes auranticolor NBRC 12245.</title>
        <authorList>
            <person name="Komaki H."/>
            <person name="Tamura T."/>
        </authorList>
    </citation>
    <scope>NUCLEOTIDE SEQUENCE</scope>
    <source>
        <strain evidence="11">NBRC 12245</strain>
    </source>
</reference>
<keyword evidence="9" id="KW-1133">Transmembrane helix</keyword>
<dbReference type="PANTHER" id="PTHR24421:SF10">
    <property type="entry name" value="NITRATE_NITRITE SENSOR PROTEIN NARQ"/>
    <property type="match status" value="1"/>
</dbReference>
<evidence type="ECO:0000256" key="6">
    <source>
        <dbReference type="ARBA" id="ARBA00022777"/>
    </source>
</evidence>
<dbReference type="SMART" id="SM00387">
    <property type="entry name" value="HATPase_c"/>
    <property type="match status" value="1"/>
</dbReference>
<keyword evidence="12" id="KW-1185">Reference proteome</keyword>
<keyword evidence="5" id="KW-0547">Nucleotide-binding</keyword>
<accession>A0A919SF49</accession>
<dbReference type="EMBL" id="BOQL01000032">
    <property type="protein sequence ID" value="GIM70726.1"/>
    <property type="molecule type" value="Genomic_DNA"/>
</dbReference>
<keyword evidence="9" id="KW-0812">Transmembrane</keyword>
<dbReference type="GO" id="GO:0005524">
    <property type="term" value="F:ATP binding"/>
    <property type="evidence" value="ECO:0007669"/>
    <property type="project" value="UniProtKB-KW"/>
</dbReference>
<keyword evidence="8" id="KW-0902">Two-component regulatory system</keyword>
<dbReference type="CDD" id="cd16917">
    <property type="entry name" value="HATPase_UhpB-NarQ-NarX-like"/>
    <property type="match status" value="1"/>
</dbReference>
<feature type="transmembrane region" description="Helical" evidence="9">
    <location>
        <begin position="77"/>
        <end position="103"/>
    </location>
</feature>
<dbReference type="InterPro" id="IPR036890">
    <property type="entry name" value="HATPase_C_sf"/>
</dbReference>
<evidence type="ECO:0000259" key="10">
    <source>
        <dbReference type="SMART" id="SM00387"/>
    </source>
</evidence>
<evidence type="ECO:0000256" key="4">
    <source>
        <dbReference type="ARBA" id="ARBA00022679"/>
    </source>
</evidence>
<sequence length="372" mass="39296">MTMPRSLPWVAAALTLVGVPAGLAVTGGNLQDVMTATIGVWLAMLMLVVRRWPLTVLIVSVLTVVAWRSSDLIGSGWAWPATAAFAALALAGRLRTAVVAGALTLWYGLAWDAFVEQYDSDRVLGQLGGEALWLAAVLAAASAYRSTRRWQDAVAARLEQSLHEQELQALRRRAEERVGIARDLHDVVSHTLAVVGVHLNVALDAFDEEPEEARDALRLAQDVRGRAMSDLKSLVDVLREGNRIETPAAGLEGLAGLTDQVRAAGIEVTVTELGERAEVPAPVATAVYRVVQEALTNTVRHARATRVTVTLDYTPASVTVEVTDDGAGEATGTQGHGIMGMRERVAALGGALTAGPGPAGGFTVRAMLPVAA</sequence>
<evidence type="ECO:0000313" key="11">
    <source>
        <dbReference type="EMBL" id="GIM70726.1"/>
    </source>
</evidence>
<evidence type="ECO:0000256" key="2">
    <source>
        <dbReference type="ARBA" id="ARBA00012438"/>
    </source>
</evidence>
<evidence type="ECO:0000256" key="5">
    <source>
        <dbReference type="ARBA" id="ARBA00022741"/>
    </source>
</evidence>
<name>A0A919SF49_9ACTN</name>
<dbReference type="InterPro" id="IPR011712">
    <property type="entry name" value="Sig_transdc_His_kin_sub3_dim/P"/>
</dbReference>
<dbReference type="PANTHER" id="PTHR24421">
    <property type="entry name" value="NITRATE/NITRITE SENSOR PROTEIN NARX-RELATED"/>
    <property type="match status" value="1"/>
</dbReference>
<dbReference type="InterPro" id="IPR003594">
    <property type="entry name" value="HATPase_dom"/>
</dbReference>
<feature type="domain" description="Histidine kinase/HSP90-like ATPase" evidence="10">
    <location>
        <begin position="282"/>
        <end position="372"/>
    </location>
</feature>
<dbReference type="Pfam" id="PF02518">
    <property type="entry name" value="HATPase_c"/>
    <property type="match status" value="1"/>
</dbReference>
<dbReference type="Gene3D" id="3.30.565.10">
    <property type="entry name" value="Histidine kinase-like ATPase, C-terminal domain"/>
    <property type="match status" value="1"/>
</dbReference>
<organism evidence="11 12">
    <name type="scientific">Actinoplanes auranticolor</name>
    <dbReference type="NCBI Taxonomy" id="47988"/>
    <lineage>
        <taxon>Bacteria</taxon>
        <taxon>Bacillati</taxon>
        <taxon>Actinomycetota</taxon>
        <taxon>Actinomycetes</taxon>
        <taxon>Micromonosporales</taxon>
        <taxon>Micromonosporaceae</taxon>
        <taxon>Actinoplanes</taxon>
    </lineage>
</organism>
<dbReference type="GO" id="GO:0000155">
    <property type="term" value="F:phosphorelay sensor kinase activity"/>
    <property type="evidence" value="ECO:0007669"/>
    <property type="project" value="InterPro"/>
</dbReference>
<comment type="caution">
    <text evidence="11">The sequence shown here is derived from an EMBL/GenBank/DDBJ whole genome shotgun (WGS) entry which is preliminary data.</text>
</comment>
<evidence type="ECO:0000256" key="7">
    <source>
        <dbReference type="ARBA" id="ARBA00022840"/>
    </source>
</evidence>